<dbReference type="SUPFAM" id="SSF54160">
    <property type="entry name" value="Chromo domain-like"/>
    <property type="match status" value="1"/>
</dbReference>
<dbReference type="RefSeq" id="XP_011124018.1">
    <property type="nucleotide sequence ID" value="XM_011125716.1"/>
</dbReference>
<evidence type="ECO:0000256" key="2">
    <source>
        <dbReference type="SAM" id="MobiDB-lite"/>
    </source>
</evidence>
<dbReference type="SMART" id="SM00298">
    <property type="entry name" value="CHROMO"/>
    <property type="match status" value="1"/>
</dbReference>
<gene>
    <name evidence="4" type="ORF">AOL_s00088g19</name>
</gene>
<feature type="domain" description="Chromo" evidence="3">
    <location>
        <begin position="55"/>
        <end position="113"/>
    </location>
</feature>
<dbReference type="Gene3D" id="2.40.50.40">
    <property type="match status" value="1"/>
</dbReference>
<dbReference type="PROSITE" id="PS50013">
    <property type="entry name" value="CHROMO_2"/>
    <property type="match status" value="1"/>
</dbReference>
<reference evidence="4 5" key="1">
    <citation type="journal article" date="2011" name="PLoS Pathog.">
        <title>Genomic and proteomic analyses of the fungus Arthrobotrys oligospora provide insights into nematode-trap formation.</title>
        <authorList>
            <person name="Yang J."/>
            <person name="Wang L."/>
            <person name="Ji X."/>
            <person name="Feng Y."/>
            <person name="Li X."/>
            <person name="Zou C."/>
            <person name="Xu J."/>
            <person name="Ren Y."/>
            <person name="Mi Q."/>
            <person name="Wu J."/>
            <person name="Liu S."/>
            <person name="Liu Y."/>
            <person name="Huang X."/>
            <person name="Wang H."/>
            <person name="Niu X."/>
            <person name="Li J."/>
            <person name="Liang L."/>
            <person name="Luo Y."/>
            <person name="Ji K."/>
            <person name="Zhou W."/>
            <person name="Yu Z."/>
            <person name="Li G."/>
            <person name="Liu Y."/>
            <person name="Li L."/>
            <person name="Qiao M."/>
            <person name="Feng L."/>
            <person name="Zhang K.-Q."/>
        </authorList>
    </citation>
    <scope>NUCLEOTIDE SEQUENCE [LARGE SCALE GENOMIC DNA]</scope>
    <source>
        <strain evidence="5">ATCC 24927 / CBS 115.81 / DSM 1491</strain>
    </source>
</reference>
<dbReference type="AlphaFoldDB" id="G1XHQ6"/>
<dbReference type="InterPro" id="IPR016197">
    <property type="entry name" value="Chromo-like_dom_sf"/>
</dbReference>
<comment type="caution">
    <text evidence="4">The sequence shown here is derived from an EMBL/GenBank/DDBJ whole genome shotgun (WGS) entry which is preliminary data.</text>
</comment>
<evidence type="ECO:0000259" key="3">
    <source>
        <dbReference type="PROSITE" id="PS50013"/>
    </source>
</evidence>
<organism evidence="4 5">
    <name type="scientific">Arthrobotrys oligospora (strain ATCC 24927 / CBS 115.81 / DSM 1491)</name>
    <name type="common">Nematode-trapping fungus</name>
    <name type="synonym">Didymozoophaga oligospora</name>
    <dbReference type="NCBI Taxonomy" id="756982"/>
    <lineage>
        <taxon>Eukaryota</taxon>
        <taxon>Fungi</taxon>
        <taxon>Dikarya</taxon>
        <taxon>Ascomycota</taxon>
        <taxon>Pezizomycotina</taxon>
        <taxon>Orbiliomycetes</taxon>
        <taxon>Orbiliales</taxon>
        <taxon>Orbiliaceae</taxon>
        <taxon>Orbilia</taxon>
        <taxon>Orbilia oligospora</taxon>
    </lineage>
</organism>
<dbReference type="HOGENOM" id="CLU_1594135_0_0_1"/>
<accession>G1XHQ6</accession>
<dbReference type="GeneID" id="22894995"/>
<dbReference type="InParanoid" id="G1XHQ6"/>
<sequence>MMNRSKRYRKVVDNITVGDKRYFHVKQTKFIWLEESKVKGSLIKSYTTAESSEEYEVEKILAWDTVFDRYLIEWAGYDLASSTWEPVSNIRNDAPQCIKIFHRQLQHGYKTAQSEVGCTIWVPQEFDRWGQGDLDQEPIKNSDNGIKVESGEPTGDEEGESTIPLST</sequence>
<comment type="subunit">
    <text evidence="1">Component of the NuA4 histone acetyltransferase complex.</text>
</comment>
<feature type="region of interest" description="Disordered" evidence="2">
    <location>
        <begin position="132"/>
        <end position="167"/>
    </location>
</feature>
<dbReference type="InterPro" id="IPR023780">
    <property type="entry name" value="Chromo_domain"/>
</dbReference>
<dbReference type="InterPro" id="IPR000953">
    <property type="entry name" value="Chromo/chromo_shadow_dom"/>
</dbReference>
<dbReference type="Pfam" id="PF00385">
    <property type="entry name" value="Chromo"/>
    <property type="match status" value="1"/>
</dbReference>
<protein>
    <recommendedName>
        <fullName evidence="3">Chromo domain-containing protein</fullName>
    </recommendedName>
</protein>
<keyword evidence="5" id="KW-1185">Reference proteome</keyword>
<proteinExistence type="predicted"/>
<dbReference type="EMBL" id="ADOT01000159">
    <property type="protein sequence ID" value="EGX47304.1"/>
    <property type="molecule type" value="Genomic_DNA"/>
</dbReference>
<dbReference type="Proteomes" id="UP000008784">
    <property type="component" value="Unassembled WGS sequence"/>
</dbReference>
<name>G1XHQ6_ARTOA</name>
<dbReference type="OrthoDB" id="117820at2759"/>
<dbReference type="GO" id="GO:0006338">
    <property type="term" value="P:chromatin remodeling"/>
    <property type="evidence" value="ECO:0007669"/>
    <property type="project" value="UniProtKB-ARBA"/>
</dbReference>
<evidence type="ECO:0000256" key="1">
    <source>
        <dbReference type="ARBA" id="ARBA00011353"/>
    </source>
</evidence>
<evidence type="ECO:0000313" key="4">
    <source>
        <dbReference type="EMBL" id="EGX47304.1"/>
    </source>
</evidence>
<evidence type="ECO:0000313" key="5">
    <source>
        <dbReference type="Proteomes" id="UP000008784"/>
    </source>
</evidence>